<dbReference type="EMBL" id="RJPI01000015">
    <property type="protein sequence ID" value="RSJ61187.1"/>
    <property type="molecule type" value="Genomic_DNA"/>
</dbReference>
<proteinExistence type="predicted"/>
<name>A0A428FJH0_STROR</name>
<evidence type="ECO:0000313" key="2">
    <source>
        <dbReference type="Proteomes" id="UP000280648"/>
    </source>
</evidence>
<comment type="caution">
    <text evidence="1">The sequence shown here is derived from an EMBL/GenBank/DDBJ whole genome shotgun (WGS) entry which is preliminary data.</text>
</comment>
<protein>
    <submittedName>
        <fullName evidence="1">Uncharacterized protein</fullName>
    </submittedName>
</protein>
<dbReference type="AlphaFoldDB" id="A0A428FJH0"/>
<evidence type="ECO:0000313" key="1">
    <source>
        <dbReference type="EMBL" id="RSJ61187.1"/>
    </source>
</evidence>
<sequence length="39" mass="4783">MKFYSLVTSIVDFKIFLSRYDEEVSKITYDHFIVEDFKK</sequence>
<gene>
    <name evidence="1" type="ORF">D8803_08950</name>
</gene>
<organism evidence="1 2">
    <name type="scientific">Streptococcus oralis</name>
    <dbReference type="NCBI Taxonomy" id="1303"/>
    <lineage>
        <taxon>Bacteria</taxon>
        <taxon>Bacillati</taxon>
        <taxon>Bacillota</taxon>
        <taxon>Bacilli</taxon>
        <taxon>Lactobacillales</taxon>
        <taxon>Streptococcaceae</taxon>
        <taxon>Streptococcus</taxon>
    </lineage>
</organism>
<accession>A0A428FJH0</accession>
<reference evidence="1 2" key="1">
    <citation type="submission" date="2018-11" db="EMBL/GenBank/DDBJ databases">
        <title>Species Designations Belie Phenotypic and Genotypic Heterogeneity in Oral Streptococci.</title>
        <authorList>
            <person name="Velsko I."/>
        </authorList>
    </citation>
    <scope>NUCLEOTIDE SEQUENCE [LARGE SCALE GENOMIC DNA]</scope>
    <source>
        <strain evidence="1 2">BCC26</strain>
    </source>
</reference>
<dbReference type="Proteomes" id="UP000280648">
    <property type="component" value="Unassembled WGS sequence"/>
</dbReference>